<sequence length="263" mass="28962">MSTEALPWTPPNTEDIEALPVGKRWDAVRAASPIAERALQLLGDETGAVIQDKHGPLYWLVAVGTATSWHLRQVRVLTELTGESTYLGVPPVSWTKGPSTHWRVPLSADHYLTDAGRLWGALAEADRTEYGRVPEGRQLCYRCQLPTNEPIPVEVESGDAVRKTVYVCPTHAANYPRNGLRSRTLTSTAADQHDERTAVEQTKDPFANEAWRAAIDHAAGCLACRTPGAGCETGERLLCAYEEAAWLARSFSPRPTNLLPLRR</sequence>
<evidence type="ECO:0000313" key="1">
    <source>
        <dbReference type="EMBL" id="CDR09700.1"/>
    </source>
</evidence>
<dbReference type="RefSeq" id="WP_063790972.1">
    <property type="nucleotide sequence ID" value="NZ_BAABDR010000045.1"/>
</dbReference>
<dbReference type="AlphaFoldDB" id="A0A060ZUD0"/>
<dbReference type="HOGENOM" id="CLU_092429_0_0_11"/>
<dbReference type="EMBL" id="JAGGLR010000006">
    <property type="protein sequence ID" value="MBP2061482.1"/>
    <property type="molecule type" value="Genomic_DNA"/>
</dbReference>
<reference evidence="1" key="1">
    <citation type="submission" date="2014-05" db="EMBL/GenBank/DDBJ databases">
        <authorList>
            <person name="Horn Fabian"/>
        </authorList>
    </citation>
    <scope>NUCLEOTIDE SEQUENCE</scope>
</reference>
<accession>A0A060ZUD0</accession>
<name>A0A060ZUD0_9ACTN</name>
<dbReference type="Proteomes" id="UP000756710">
    <property type="component" value="Unassembled WGS sequence"/>
</dbReference>
<reference evidence="2 3" key="2">
    <citation type="submission" date="2021-03" db="EMBL/GenBank/DDBJ databases">
        <title>Genomic Encyclopedia of Type Strains, Phase IV (KMG-IV): sequencing the most valuable type-strain genomes for metagenomic binning, comparative biology and taxonomic classification.</title>
        <authorList>
            <person name="Goeker M."/>
        </authorList>
    </citation>
    <scope>NUCLEOTIDE SEQUENCE [LARGE SCALE GENOMIC DNA]</scope>
    <source>
        <strain evidence="2 3">DSM 41954</strain>
    </source>
</reference>
<keyword evidence="3" id="KW-1185">Reference proteome</keyword>
<dbReference type="EMBL" id="LK022848">
    <property type="protein sequence ID" value="CDR09700.1"/>
    <property type="molecule type" value="Genomic_DNA"/>
</dbReference>
<evidence type="ECO:0000313" key="3">
    <source>
        <dbReference type="Proteomes" id="UP000756710"/>
    </source>
</evidence>
<organism evidence="1">
    <name type="scientific">Streptomyces iranensis</name>
    <dbReference type="NCBI Taxonomy" id="576784"/>
    <lineage>
        <taxon>Bacteria</taxon>
        <taxon>Bacillati</taxon>
        <taxon>Actinomycetota</taxon>
        <taxon>Actinomycetes</taxon>
        <taxon>Kitasatosporales</taxon>
        <taxon>Streptomycetaceae</taxon>
        <taxon>Streptomyces</taxon>
        <taxon>Streptomyces violaceusniger group</taxon>
    </lineage>
</organism>
<evidence type="ECO:0000313" key="2">
    <source>
        <dbReference type="EMBL" id="MBP2061482.1"/>
    </source>
</evidence>
<gene>
    <name evidence="2" type="ORF">J2Z30_002491</name>
    <name evidence="1" type="ORF">SIRAN6301</name>
</gene>
<proteinExistence type="predicted"/>
<protein>
    <submittedName>
        <fullName evidence="1">Uncharacterized protein</fullName>
    </submittedName>
</protein>